<name>A0ACC1LIM1_9FUNG</name>
<sequence>MVHQYEGRLEIQVVAGRELPKRGLFGRQDSAVELSLGTSKKRTQVDKKGGANPEWNDHVIFTVAGLGKTQLLVRAVEVESSVSAKDIGSCVIDLVKIFEEEEVDGWHALKFKEKPAGDVYLEFTFTPKTGRKRLHVEPPRDEDDIRLQIAPKASNLSAATASAPSLPPAPYVGMTLGRPQSAVVGISGSQTVPAGGLAALGNRPSTSDLRPYSSASMYNPELAIKYANKHGKKPLPAAPSPATMSMGFDNSGGIPPASQHLPQQGYDQTMMPGQFPQVSQQHQQQCAYPPPLPPQLQDQQQYQQLPQQQQQTLPYGNAMRPVSLDSGIAMGTILPPNQQLIQQLNQYQQQQQMYQPQQQQYQQYQQYPPQEPPLMNLFAPPPGAESSPQSKVLPNPPPLSETPTFTPAYNPAFANNASQPQQYQPAKTLPAPPPASQPMGNVIETQPQYHSPGYAMEQPPPGNYMYQSMSNSMHDMAYSQQQQQFAMSPQQQQQQVIYGSMGPSSMSQPYPQQQPQQMMNYQQPMMYGAEYPMNQQMMHPQSGYTMEQMGMSMEPSAPMVAYGNPQVQYLPQQQYQQQQQMYAPGNAYGNQSYQ</sequence>
<gene>
    <name evidence="1" type="ORF">H4S07_002948</name>
</gene>
<proteinExistence type="predicted"/>
<protein>
    <submittedName>
        <fullName evidence="1">Uncharacterized protein</fullName>
    </submittedName>
</protein>
<keyword evidence="2" id="KW-1185">Reference proteome</keyword>
<reference evidence="1" key="1">
    <citation type="submission" date="2022-07" db="EMBL/GenBank/DDBJ databases">
        <title>Phylogenomic reconstructions and comparative analyses of Kickxellomycotina fungi.</title>
        <authorList>
            <person name="Reynolds N.K."/>
            <person name="Stajich J.E."/>
            <person name="Barry K."/>
            <person name="Grigoriev I.V."/>
            <person name="Crous P."/>
            <person name="Smith M.E."/>
        </authorList>
    </citation>
    <scope>NUCLEOTIDE SEQUENCE</scope>
    <source>
        <strain evidence="1">CBS 102833</strain>
    </source>
</reference>
<accession>A0ACC1LIM1</accession>
<dbReference type="EMBL" id="JANBUP010000841">
    <property type="protein sequence ID" value="KAJ2809975.1"/>
    <property type="molecule type" value="Genomic_DNA"/>
</dbReference>
<comment type="caution">
    <text evidence="1">The sequence shown here is derived from an EMBL/GenBank/DDBJ whole genome shotgun (WGS) entry which is preliminary data.</text>
</comment>
<evidence type="ECO:0000313" key="2">
    <source>
        <dbReference type="Proteomes" id="UP001140096"/>
    </source>
</evidence>
<organism evidence="1 2">
    <name type="scientific">Coemansia furcata</name>
    <dbReference type="NCBI Taxonomy" id="417177"/>
    <lineage>
        <taxon>Eukaryota</taxon>
        <taxon>Fungi</taxon>
        <taxon>Fungi incertae sedis</taxon>
        <taxon>Zoopagomycota</taxon>
        <taxon>Kickxellomycotina</taxon>
        <taxon>Kickxellomycetes</taxon>
        <taxon>Kickxellales</taxon>
        <taxon>Kickxellaceae</taxon>
        <taxon>Coemansia</taxon>
    </lineage>
</organism>
<evidence type="ECO:0000313" key="1">
    <source>
        <dbReference type="EMBL" id="KAJ2809975.1"/>
    </source>
</evidence>
<dbReference type="Proteomes" id="UP001140096">
    <property type="component" value="Unassembled WGS sequence"/>
</dbReference>